<dbReference type="InterPro" id="IPR005302">
    <property type="entry name" value="MoCF_Sase_C"/>
</dbReference>
<name>A0A317EDH6_9PROT</name>
<dbReference type="Pfam" id="PF03476">
    <property type="entry name" value="MOSC_N"/>
    <property type="match status" value="1"/>
</dbReference>
<dbReference type="InterPro" id="IPR005303">
    <property type="entry name" value="MOCOS_middle"/>
</dbReference>
<dbReference type="GO" id="GO:0030170">
    <property type="term" value="F:pyridoxal phosphate binding"/>
    <property type="evidence" value="ECO:0007669"/>
    <property type="project" value="InterPro"/>
</dbReference>
<accession>A0A317EDH6</accession>
<evidence type="ECO:0000313" key="2">
    <source>
        <dbReference type="EMBL" id="PWR24324.1"/>
    </source>
</evidence>
<dbReference type="RefSeq" id="WP_109905040.1">
    <property type="nucleotide sequence ID" value="NZ_QGLE01000004.1"/>
</dbReference>
<dbReference type="EMBL" id="QGLE01000004">
    <property type="protein sequence ID" value="PWR24324.1"/>
    <property type="molecule type" value="Genomic_DNA"/>
</dbReference>
<dbReference type="SUPFAM" id="SSF50800">
    <property type="entry name" value="PK beta-barrel domain-like"/>
    <property type="match status" value="1"/>
</dbReference>
<dbReference type="Proteomes" id="UP000245461">
    <property type="component" value="Unassembled WGS sequence"/>
</dbReference>
<dbReference type="SUPFAM" id="SSF141673">
    <property type="entry name" value="MOSC N-terminal domain-like"/>
    <property type="match status" value="1"/>
</dbReference>
<dbReference type="InterPro" id="IPR011037">
    <property type="entry name" value="Pyrv_Knase-like_insert_dom_sf"/>
</dbReference>
<keyword evidence="3" id="KW-1185">Reference proteome</keyword>
<protein>
    <recommendedName>
        <fullName evidence="1">MOSC domain-containing protein</fullName>
    </recommendedName>
</protein>
<proteinExistence type="predicted"/>
<dbReference type="Pfam" id="PF03473">
    <property type="entry name" value="MOSC"/>
    <property type="match status" value="1"/>
</dbReference>
<dbReference type="PANTHER" id="PTHR14237">
    <property type="entry name" value="MOLYBDOPTERIN COFACTOR SULFURASE MOSC"/>
    <property type="match status" value="1"/>
</dbReference>
<organism evidence="2 3">
    <name type="scientific">Zavarzinia aquatilis</name>
    <dbReference type="NCBI Taxonomy" id="2211142"/>
    <lineage>
        <taxon>Bacteria</taxon>
        <taxon>Pseudomonadati</taxon>
        <taxon>Pseudomonadota</taxon>
        <taxon>Alphaproteobacteria</taxon>
        <taxon>Rhodospirillales</taxon>
        <taxon>Zavarziniaceae</taxon>
        <taxon>Zavarzinia</taxon>
    </lineage>
</organism>
<dbReference type="GO" id="GO:0003824">
    <property type="term" value="F:catalytic activity"/>
    <property type="evidence" value="ECO:0007669"/>
    <property type="project" value="InterPro"/>
</dbReference>
<dbReference type="PROSITE" id="PS51340">
    <property type="entry name" value="MOSC"/>
    <property type="match status" value="1"/>
</dbReference>
<comment type="caution">
    <text evidence="2">The sequence shown here is derived from an EMBL/GenBank/DDBJ whole genome shotgun (WGS) entry which is preliminary data.</text>
</comment>
<dbReference type="PANTHER" id="PTHR14237:SF19">
    <property type="entry name" value="MITOCHONDRIAL AMIDOXIME REDUCING COMPONENT 1"/>
    <property type="match status" value="1"/>
</dbReference>
<gene>
    <name evidence="2" type="ORF">DKG74_09425</name>
</gene>
<sequence length="273" mass="29207">MKVVGLYHYPVKSLKGTALSESAVDPLGLAGDRRWMVVDGDGVFQTIRQHPVMMMVEVDSRPDGILLRAERLGELFVPTPGAGAPRLTVTVWGDEVGAAVAMPAAGAFLTRLLGMPVQLVYLDDVGARPVDPTFGAPGDHASFADGFPVLITTVESLAALNAEVPAPMDMRRFRPNLVIEGGAPWAEDQWRVIRIAGVTFRVVKPCSRCVITTRDPDTGERSETNEPLRALGRIHRAAKGGIIFGQNAIPDGIGVLRLGDRVEVVEAGASNLL</sequence>
<dbReference type="AlphaFoldDB" id="A0A317EDH6"/>
<dbReference type="GO" id="GO:0030151">
    <property type="term" value="F:molybdenum ion binding"/>
    <property type="evidence" value="ECO:0007669"/>
    <property type="project" value="InterPro"/>
</dbReference>
<evidence type="ECO:0000259" key="1">
    <source>
        <dbReference type="PROSITE" id="PS51340"/>
    </source>
</evidence>
<reference evidence="2 3" key="1">
    <citation type="submission" date="2018-05" db="EMBL/GenBank/DDBJ databases">
        <title>Zavarzinia sp. HR-AS.</title>
        <authorList>
            <person name="Lee Y."/>
            <person name="Jeon C.O."/>
        </authorList>
    </citation>
    <scope>NUCLEOTIDE SEQUENCE [LARGE SCALE GENOMIC DNA]</scope>
    <source>
        <strain evidence="2 3">HR-AS</strain>
    </source>
</reference>
<dbReference type="OrthoDB" id="581532at2"/>
<evidence type="ECO:0000313" key="3">
    <source>
        <dbReference type="Proteomes" id="UP000245461"/>
    </source>
</evidence>
<feature type="domain" description="MOSC" evidence="1">
    <location>
        <begin position="122"/>
        <end position="265"/>
    </location>
</feature>